<dbReference type="Pfam" id="PF13458">
    <property type="entry name" value="Peripla_BP_6"/>
    <property type="match status" value="1"/>
</dbReference>
<feature type="signal peptide" evidence="4">
    <location>
        <begin position="1"/>
        <end position="20"/>
    </location>
</feature>
<feature type="region of interest" description="Disordered" evidence="3">
    <location>
        <begin position="362"/>
        <end position="381"/>
    </location>
</feature>
<dbReference type="PANTHER" id="PTHR47235">
    <property type="entry name" value="BLR6548 PROTEIN"/>
    <property type="match status" value="1"/>
</dbReference>
<proteinExistence type="inferred from homology"/>
<comment type="similarity">
    <text evidence="1">Belongs to the leucine-binding protein family.</text>
</comment>
<organism evidence="6 7">
    <name type="scientific">Nocardioides massiliensis</name>
    <dbReference type="NCBI Taxonomy" id="1325935"/>
    <lineage>
        <taxon>Bacteria</taxon>
        <taxon>Bacillati</taxon>
        <taxon>Actinomycetota</taxon>
        <taxon>Actinomycetes</taxon>
        <taxon>Propionibacteriales</taxon>
        <taxon>Nocardioidaceae</taxon>
        <taxon>Nocardioides</taxon>
    </lineage>
</organism>
<accession>A0ABT9NL10</accession>
<dbReference type="InterPro" id="IPR028082">
    <property type="entry name" value="Peripla_BP_I"/>
</dbReference>
<feature type="domain" description="Leucine-binding protein" evidence="5">
    <location>
        <begin position="56"/>
        <end position="376"/>
    </location>
</feature>
<evidence type="ECO:0000256" key="2">
    <source>
        <dbReference type="ARBA" id="ARBA00022729"/>
    </source>
</evidence>
<evidence type="ECO:0000313" key="6">
    <source>
        <dbReference type="EMBL" id="MDP9820907.1"/>
    </source>
</evidence>
<evidence type="ECO:0000259" key="5">
    <source>
        <dbReference type="Pfam" id="PF13458"/>
    </source>
</evidence>
<name>A0ABT9NL10_9ACTN</name>
<dbReference type="PROSITE" id="PS51257">
    <property type="entry name" value="PROKAR_LIPOPROTEIN"/>
    <property type="match status" value="1"/>
</dbReference>
<dbReference type="PANTHER" id="PTHR47235:SF1">
    <property type="entry name" value="BLR6548 PROTEIN"/>
    <property type="match status" value="1"/>
</dbReference>
<dbReference type="RefSeq" id="WP_068118233.1">
    <property type="nucleotide sequence ID" value="NZ_CCXJ01000128.1"/>
</dbReference>
<evidence type="ECO:0000256" key="4">
    <source>
        <dbReference type="SAM" id="SignalP"/>
    </source>
</evidence>
<feature type="chain" id="PRO_5045055523" evidence="4">
    <location>
        <begin position="21"/>
        <end position="429"/>
    </location>
</feature>
<comment type="caution">
    <text evidence="6">The sequence shown here is derived from an EMBL/GenBank/DDBJ whole genome shotgun (WGS) entry which is preliminary data.</text>
</comment>
<dbReference type="InterPro" id="IPR028081">
    <property type="entry name" value="Leu-bd"/>
</dbReference>
<dbReference type="SUPFAM" id="SSF53822">
    <property type="entry name" value="Periplasmic binding protein-like I"/>
    <property type="match status" value="1"/>
</dbReference>
<evidence type="ECO:0000313" key="7">
    <source>
        <dbReference type="Proteomes" id="UP001240447"/>
    </source>
</evidence>
<sequence length="429" mass="44488">MNTPLRRLAVLAVASALVLAGCGRDSGSSDDGDTATGPGVSSEPCPDAIDDSKGCIYLGAITDLTGPFSAIGIPLQDGAEAFWRMVNEDGGIGDYEVDVTTHLKDNEYNPDRHAQAWNEISGEVLALSGSLGTAATEAMMRDSEAEELVAMPATLGSNWIFEDRVLELGAPYCAEGMNAVDYGIDELGATSVAAVHLPGDYGDDVMVGARIAAEERGVDFTAIETTVGADQQAAAVAGVLRSGADLVIMGTTPLELAAVVGGALQNGFEGRFIGAIPTWNAALLQSPAGEALKAAYTWSNPFPSYDADSPGREAMREAAGDAQPNDYYAIGFSSQYVMKAALEGALDNDDLTRAGVLEAATSMTEVDSEGSLPEGSGNYAGDPNEAVVRATNFFTPDESASTGASVTVESYTGPTAEGYEFTEACYLMK</sequence>
<keyword evidence="2 4" id="KW-0732">Signal</keyword>
<evidence type="ECO:0000256" key="1">
    <source>
        <dbReference type="ARBA" id="ARBA00010062"/>
    </source>
</evidence>
<feature type="region of interest" description="Disordered" evidence="3">
    <location>
        <begin position="24"/>
        <end position="46"/>
    </location>
</feature>
<dbReference type="EMBL" id="JAUSQM010000001">
    <property type="protein sequence ID" value="MDP9820907.1"/>
    <property type="molecule type" value="Genomic_DNA"/>
</dbReference>
<reference evidence="6 7" key="1">
    <citation type="submission" date="2023-07" db="EMBL/GenBank/DDBJ databases">
        <title>Sequencing the genomes of 1000 actinobacteria strains.</title>
        <authorList>
            <person name="Klenk H.-P."/>
        </authorList>
    </citation>
    <scope>NUCLEOTIDE SEQUENCE [LARGE SCALE GENOMIC DNA]</scope>
    <source>
        <strain evidence="6 7">GD13</strain>
    </source>
</reference>
<dbReference type="Gene3D" id="3.40.50.2300">
    <property type="match status" value="2"/>
</dbReference>
<protein>
    <submittedName>
        <fullName evidence="6">ABC-type branched-subunit amino acid transport system substrate-binding protein</fullName>
    </submittedName>
</protein>
<gene>
    <name evidence="6" type="ORF">J2S59_000716</name>
</gene>
<evidence type="ECO:0000256" key="3">
    <source>
        <dbReference type="SAM" id="MobiDB-lite"/>
    </source>
</evidence>
<dbReference type="Proteomes" id="UP001240447">
    <property type="component" value="Unassembled WGS sequence"/>
</dbReference>
<keyword evidence="7" id="KW-1185">Reference proteome</keyword>